<sequence>MPFQYYGSSSRTRKPKKDSGKRSSTASIISHSSQPPSKGSKTSVERPRKETVPAMPYVEKPSVRPQRKPVEPEKKKTPDVFEFLEGEDDSDSSSSEDDDDSVDIPSSQATSVSKGQSKTTPPPRVSQKASIPSRRSSVMSKDSMDSRLPPTPLDIAQLQLARTNVNNRKTCMDELYVPNGSSTDGSTLSGQELPDFPEAYYSRNPTQLQRHPLPPSPPKSPEGDLHRDHRKPRKTTRSPQSSQTTPSGYGLVASQLSSSVENETRFPPLYRRFETLNHRVLLYLQDEIAQMEEDLQVLDEYEEMHRISNAEHDGTKALPASRRMDAQAQVYSSLHYRRVDLMGALAQKTEQYNTALNAYNKVLRSLPPASEKDIESYRSWMGEKHPIVAAETRFLDHDSDLVSLAPRVTQQSTTAPVYSAIAVAAAAILLPLLAFSMIREFSGRLIIVTIVGGATSAIAGNYSTGAERLVDARDGWRCATVYFVFMTVAAMFIP</sequence>
<evidence type="ECO:0000313" key="5">
    <source>
        <dbReference type="Proteomes" id="UP000184383"/>
    </source>
</evidence>
<feature type="transmembrane region" description="Helical" evidence="2">
    <location>
        <begin position="474"/>
        <end position="493"/>
    </location>
</feature>
<organism evidence="4 5">
    <name type="scientific">Aspergillus wentii DTO 134E9</name>
    <dbReference type="NCBI Taxonomy" id="1073089"/>
    <lineage>
        <taxon>Eukaryota</taxon>
        <taxon>Fungi</taxon>
        <taxon>Dikarya</taxon>
        <taxon>Ascomycota</taxon>
        <taxon>Pezizomycotina</taxon>
        <taxon>Eurotiomycetes</taxon>
        <taxon>Eurotiomycetidae</taxon>
        <taxon>Eurotiales</taxon>
        <taxon>Aspergillaceae</taxon>
        <taxon>Aspergillus</taxon>
        <taxon>Aspergillus subgen. Cremei</taxon>
    </lineage>
</organism>
<dbReference type="InterPro" id="IPR046529">
    <property type="entry name" value="DUF6594"/>
</dbReference>
<feature type="transmembrane region" description="Helical" evidence="2">
    <location>
        <begin position="417"/>
        <end position="438"/>
    </location>
</feature>
<feature type="compositionally biased region" description="Polar residues" evidence="1">
    <location>
        <begin position="127"/>
        <end position="140"/>
    </location>
</feature>
<keyword evidence="2" id="KW-1133">Transmembrane helix</keyword>
<feature type="compositionally biased region" description="Polar residues" evidence="1">
    <location>
        <begin position="1"/>
        <end position="10"/>
    </location>
</feature>
<dbReference type="GeneID" id="63745430"/>
<feature type="compositionally biased region" description="Polar residues" evidence="1">
    <location>
        <begin position="179"/>
        <end position="190"/>
    </location>
</feature>
<dbReference type="Proteomes" id="UP000184383">
    <property type="component" value="Unassembled WGS sequence"/>
</dbReference>
<dbReference type="OrthoDB" id="5416037at2759"/>
<feature type="transmembrane region" description="Helical" evidence="2">
    <location>
        <begin position="445"/>
        <end position="462"/>
    </location>
</feature>
<keyword evidence="5" id="KW-1185">Reference proteome</keyword>
<dbReference type="PANTHER" id="PTHR34502">
    <property type="entry name" value="DUF6594 DOMAIN-CONTAINING PROTEIN-RELATED"/>
    <property type="match status" value="1"/>
</dbReference>
<feature type="compositionally biased region" description="Low complexity" evidence="1">
    <location>
        <begin position="23"/>
        <end position="33"/>
    </location>
</feature>
<name>A0A1L9RWG1_ASPWE</name>
<keyword evidence="2" id="KW-0812">Transmembrane</keyword>
<dbReference type="AlphaFoldDB" id="A0A1L9RWG1"/>
<dbReference type="PANTHER" id="PTHR34502:SF6">
    <property type="entry name" value="DUF6594 DOMAIN-CONTAINING PROTEIN"/>
    <property type="match status" value="1"/>
</dbReference>
<keyword evidence="2" id="KW-0472">Membrane</keyword>
<feature type="region of interest" description="Disordered" evidence="1">
    <location>
        <begin position="1"/>
        <end position="155"/>
    </location>
</feature>
<accession>A0A1L9RWG1</accession>
<protein>
    <recommendedName>
        <fullName evidence="3">DUF6594 domain-containing protein</fullName>
    </recommendedName>
</protein>
<feature type="compositionally biased region" description="Low complexity" evidence="1">
    <location>
        <begin position="237"/>
        <end position="247"/>
    </location>
</feature>
<dbReference type="RefSeq" id="XP_040692956.1">
    <property type="nucleotide sequence ID" value="XM_040829582.1"/>
</dbReference>
<feature type="domain" description="DUF6594" evidence="3">
    <location>
        <begin position="249"/>
        <end position="410"/>
    </location>
</feature>
<feature type="compositionally biased region" description="Basic and acidic residues" evidence="1">
    <location>
        <begin position="68"/>
        <end position="79"/>
    </location>
</feature>
<proteinExistence type="predicted"/>
<dbReference type="Pfam" id="PF20237">
    <property type="entry name" value="DUF6594"/>
    <property type="match status" value="1"/>
</dbReference>
<feature type="compositionally biased region" description="Polar residues" evidence="1">
    <location>
        <begin position="108"/>
        <end position="119"/>
    </location>
</feature>
<evidence type="ECO:0000313" key="4">
    <source>
        <dbReference type="EMBL" id="OJJ39280.1"/>
    </source>
</evidence>
<evidence type="ECO:0000256" key="2">
    <source>
        <dbReference type="SAM" id="Phobius"/>
    </source>
</evidence>
<evidence type="ECO:0000259" key="3">
    <source>
        <dbReference type="Pfam" id="PF20237"/>
    </source>
</evidence>
<reference evidence="5" key="1">
    <citation type="journal article" date="2017" name="Genome Biol.">
        <title>Comparative genomics reveals high biological diversity and specific adaptations in the industrially and medically important fungal genus Aspergillus.</title>
        <authorList>
            <person name="de Vries R.P."/>
            <person name="Riley R."/>
            <person name="Wiebenga A."/>
            <person name="Aguilar-Osorio G."/>
            <person name="Amillis S."/>
            <person name="Uchima C.A."/>
            <person name="Anderluh G."/>
            <person name="Asadollahi M."/>
            <person name="Askin M."/>
            <person name="Barry K."/>
            <person name="Battaglia E."/>
            <person name="Bayram O."/>
            <person name="Benocci T."/>
            <person name="Braus-Stromeyer S.A."/>
            <person name="Caldana C."/>
            <person name="Canovas D."/>
            <person name="Cerqueira G.C."/>
            <person name="Chen F."/>
            <person name="Chen W."/>
            <person name="Choi C."/>
            <person name="Clum A."/>
            <person name="Dos Santos R.A."/>
            <person name="Damasio A.R."/>
            <person name="Diallinas G."/>
            <person name="Emri T."/>
            <person name="Fekete E."/>
            <person name="Flipphi M."/>
            <person name="Freyberg S."/>
            <person name="Gallo A."/>
            <person name="Gournas C."/>
            <person name="Habgood R."/>
            <person name="Hainaut M."/>
            <person name="Harispe M.L."/>
            <person name="Henrissat B."/>
            <person name="Hilden K.S."/>
            <person name="Hope R."/>
            <person name="Hossain A."/>
            <person name="Karabika E."/>
            <person name="Karaffa L."/>
            <person name="Karanyi Z."/>
            <person name="Krasevec N."/>
            <person name="Kuo A."/>
            <person name="Kusch H."/>
            <person name="LaButti K."/>
            <person name="Lagendijk E.L."/>
            <person name="Lapidus A."/>
            <person name="Levasseur A."/>
            <person name="Lindquist E."/>
            <person name="Lipzen A."/>
            <person name="Logrieco A.F."/>
            <person name="MacCabe A."/>
            <person name="Maekelae M.R."/>
            <person name="Malavazi I."/>
            <person name="Melin P."/>
            <person name="Meyer V."/>
            <person name="Mielnichuk N."/>
            <person name="Miskei M."/>
            <person name="Molnar A.P."/>
            <person name="Mule G."/>
            <person name="Ngan C.Y."/>
            <person name="Orejas M."/>
            <person name="Orosz E."/>
            <person name="Ouedraogo J.P."/>
            <person name="Overkamp K.M."/>
            <person name="Park H.-S."/>
            <person name="Perrone G."/>
            <person name="Piumi F."/>
            <person name="Punt P.J."/>
            <person name="Ram A.F."/>
            <person name="Ramon A."/>
            <person name="Rauscher S."/>
            <person name="Record E."/>
            <person name="Riano-Pachon D.M."/>
            <person name="Robert V."/>
            <person name="Roehrig J."/>
            <person name="Ruller R."/>
            <person name="Salamov A."/>
            <person name="Salih N.S."/>
            <person name="Samson R.A."/>
            <person name="Sandor E."/>
            <person name="Sanguinetti M."/>
            <person name="Schuetze T."/>
            <person name="Sepcic K."/>
            <person name="Shelest E."/>
            <person name="Sherlock G."/>
            <person name="Sophianopoulou V."/>
            <person name="Squina F.M."/>
            <person name="Sun H."/>
            <person name="Susca A."/>
            <person name="Todd R.B."/>
            <person name="Tsang A."/>
            <person name="Unkles S.E."/>
            <person name="van de Wiele N."/>
            <person name="van Rossen-Uffink D."/>
            <person name="Oliveira J.V."/>
            <person name="Vesth T.C."/>
            <person name="Visser J."/>
            <person name="Yu J.-H."/>
            <person name="Zhou M."/>
            <person name="Andersen M.R."/>
            <person name="Archer D.B."/>
            <person name="Baker S.E."/>
            <person name="Benoit I."/>
            <person name="Brakhage A.A."/>
            <person name="Braus G.H."/>
            <person name="Fischer R."/>
            <person name="Frisvad J.C."/>
            <person name="Goldman G.H."/>
            <person name="Houbraken J."/>
            <person name="Oakley B."/>
            <person name="Pocsi I."/>
            <person name="Scazzocchio C."/>
            <person name="Seiboth B."/>
            <person name="vanKuyk P.A."/>
            <person name="Wortman J."/>
            <person name="Dyer P.S."/>
            <person name="Grigoriev I.V."/>
        </authorList>
    </citation>
    <scope>NUCLEOTIDE SEQUENCE [LARGE SCALE GENOMIC DNA]</scope>
    <source>
        <strain evidence="5">DTO 134E9</strain>
    </source>
</reference>
<evidence type="ECO:0000256" key="1">
    <source>
        <dbReference type="SAM" id="MobiDB-lite"/>
    </source>
</evidence>
<feature type="compositionally biased region" description="Acidic residues" evidence="1">
    <location>
        <begin position="82"/>
        <end position="102"/>
    </location>
</feature>
<gene>
    <name evidence="4" type="ORF">ASPWEDRAFT_150280</name>
</gene>
<dbReference type="EMBL" id="KV878210">
    <property type="protein sequence ID" value="OJJ39280.1"/>
    <property type="molecule type" value="Genomic_DNA"/>
</dbReference>
<feature type="region of interest" description="Disordered" evidence="1">
    <location>
        <begin position="176"/>
        <end position="250"/>
    </location>
</feature>
<dbReference type="VEuPathDB" id="FungiDB:ASPWEDRAFT_150280"/>